<feature type="transmembrane region" description="Helical" evidence="2">
    <location>
        <begin position="175"/>
        <end position="194"/>
    </location>
</feature>
<dbReference type="OrthoDB" id="10613786at2759"/>
<evidence type="ECO:0000256" key="1">
    <source>
        <dbReference type="ARBA" id="ARBA00004141"/>
    </source>
</evidence>
<proteinExistence type="predicted"/>
<dbReference type="Gene3D" id="1.20.1250.20">
    <property type="entry name" value="MFS general substrate transporter like domains"/>
    <property type="match status" value="1"/>
</dbReference>
<feature type="transmembrane region" description="Helical" evidence="2">
    <location>
        <begin position="20"/>
        <end position="43"/>
    </location>
</feature>
<organism evidence="3 4">
    <name type="scientific">Chiloscyllium punctatum</name>
    <name type="common">Brownbanded bambooshark</name>
    <name type="synonym">Hemiscyllium punctatum</name>
    <dbReference type="NCBI Taxonomy" id="137246"/>
    <lineage>
        <taxon>Eukaryota</taxon>
        <taxon>Metazoa</taxon>
        <taxon>Chordata</taxon>
        <taxon>Craniata</taxon>
        <taxon>Vertebrata</taxon>
        <taxon>Chondrichthyes</taxon>
        <taxon>Elasmobranchii</taxon>
        <taxon>Galeomorphii</taxon>
        <taxon>Galeoidea</taxon>
        <taxon>Orectolobiformes</taxon>
        <taxon>Hemiscylliidae</taxon>
        <taxon>Chiloscyllium</taxon>
    </lineage>
</organism>
<comment type="caution">
    <text evidence="3">The sequence shown here is derived from an EMBL/GenBank/DDBJ whole genome shotgun (WGS) entry which is preliminary data.</text>
</comment>
<reference evidence="3 4" key="1">
    <citation type="journal article" date="2018" name="Nat. Ecol. Evol.">
        <title>Shark genomes provide insights into elasmobranch evolution and the origin of vertebrates.</title>
        <authorList>
            <person name="Hara Y"/>
            <person name="Yamaguchi K"/>
            <person name="Onimaru K"/>
            <person name="Kadota M"/>
            <person name="Koyanagi M"/>
            <person name="Keeley SD"/>
            <person name="Tatsumi K"/>
            <person name="Tanaka K"/>
            <person name="Motone F"/>
            <person name="Kageyama Y"/>
            <person name="Nozu R"/>
            <person name="Adachi N"/>
            <person name="Nishimura O"/>
            <person name="Nakagawa R"/>
            <person name="Tanegashima C"/>
            <person name="Kiyatake I"/>
            <person name="Matsumoto R"/>
            <person name="Murakumo K"/>
            <person name="Nishida K"/>
            <person name="Terakita A"/>
            <person name="Kuratani S"/>
            <person name="Sato K"/>
            <person name="Hyodo S Kuraku.S."/>
        </authorList>
    </citation>
    <scope>NUCLEOTIDE SEQUENCE [LARGE SCALE GENOMIC DNA]</scope>
</reference>
<keyword evidence="2" id="KW-0472">Membrane</keyword>
<dbReference type="GO" id="GO:0016020">
    <property type="term" value="C:membrane"/>
    <property type="evidence" value="ECO:0007669"/>
    <property type="project" value="UniProtKB-SubCell"/>
</dbReference>
<feature type="transmembrane region" description="Helical" evidence="2">
    <location>
        <begin position="108"/>
        <end position="128"/>
    </location>
</feature>
<gene>
    <name evidence="3" type="ORF">chiPu_0029425</name>
</gene>
<dbReference type="Proteomes" id="UP000287033">
    <property type="component" value="Unassembled WGS sequence"/>
</dbReference>
<evidence type="ECO:0008006" key="5">
    <source>
        <dbReference type="Google" id="ProtNLM"/>
    </source>
</evidence>
<comment type="subcellular location">
    <subcellularLocation>
        <location evidence="1">Membrane</location>
        <topology evidence="1">Multi-pass membrane protein</topology>
    </subcellularLocation>
</comment>
<feature type="non-terminal residue" evidence="3">
    <location>
        <position position="1"/>
    </location>
</feature>
<keyword evidence="2" id="KW-0812">Transmembrane</keyword>
<dbReference type="AlphaFoldDB" id="A0A401TR35"/>
<evidence type="ECO:0000256" key="2">
    <source>
        <dbReference type="SAM" id="Phobius"/>
    </source>
</evidence>
<evidence type="ECO:0000313" key="4">
    <source>
        <dbReference type="Proteomes" id="UP000287033"/>
    </source>
</evidence>
<accession>A0A401TR35</accession>
<keyword evidence="4" id="KW-1185">Reference proteome</keyword>
<keyword evidence="2" id="KW-1133">Transmembrane helix</keyword>
<dbReference type="SUPFAM" id="SSF103473">
    <property type="entry name" value="MFS general substrate transporter"/>
    <property type="match status" value="1"/>
</dbReference>
<evidence type="ECO:0000313" key="3">
    <source>
        <dbReference type="EMBL" id="GCC45131.1"/>
    </source>
</evidence>
<dbReference type="InterPro" id="IPR036259">
    <property type="entry name" value="MFS_trans_sf"/>
</dbReference>
<protein>
    <recommendedName>
        <fullName evidence="5">Major facilitator superfamily (MFS) profile domain-containing protein</fullName>
    </recommendedName>
</protein>
<dbReference type="EMBL" id="BEZZ01156461">
    <property type="protein sequence ID" value="GCC45131.1"/>
    <property type="molecule type" value="Genomic_DNA"/>
</dbReference>
<feature type="transmembrane region" description="Helical" evidence="2">
    <location>
        <begin position="81"/>
        <end position="102"/>
    </location>
</feature>
<name>A0A401TR35_CHIPU</name>
<sequence>AETVSTPDRATATPPVGRGTFVLVVAAIALNAFVSFGFSAVLVELLKAQGLSAAEAVAFGSTLGIVQVSARAIDFLGGGRWDGITTGLFAGTLLPVAMLILIVGHGSYAAIAAFILIYGLGSGALAVARATIPLVFYDKSEFAKASSHIALPLNLISAASPPALAYLLTRFGSNAVLELAFACSVGALVMLAVLGRRRREVGIAATSS</sequence>